<evidence type="ECO:0000313" key="1">
    <source>
        <dbReference type="EMBL" id="GMI09568.1"/>
    </source>
</evidence>
<accession>A0A9W7FCF9</accession>
<sequence length="151" mass="17104">MTPLRPQITATLRTSLSPSSLWSQYSKIPSWSEWDPSILASSTKVEGRLKIGQEVILKMDKPSFRGPTPLLSCFAPQLITYSLPLTGCVVTKSYELRPLKSNQTEVIHGIRYDGFASKFYEEKDDEERLRKSVEAFVQMTEAISTTAHFEQ</sequence>
<dbReference type="Proteomes" id="UP001165122">
    <property type="component" value="Unassembled WGS sequence"/>
</dbReference>
<protein>
    <submittedName>
        <fullName evidence="1">Uncharacterized protein</fullName>
    </submittedName>
</protein>
<comment type="caution">
    <text evidence="1">The sequence shown here is derived from an EMBL/GenBank/DDBJ whole genome shotgun (WGS) entry which is preliminary data.</text>
</comment>
<name>A0A9W7FCF9_9STRA</name>
<reference evidence="2" key="1">
    <citation type="journal article" date="2023" name="Commun. Biol.">
        <title>Genome analysis of Parmales, the sister group of diatoms, reveals the evolutionary specialization of diatoms from phago-mixotrophs to photoautotrophs.</title>
        <authorList>
            <person name="Ban H."/>
            <person name="Sato S."/>
            <person name="Yoshikawa S."/>
            <person name="Yamada K."/>
            <person name="Nakamura Y."/>
            <person name="Ichinomiya M."/>
            <person name="Sato N."/>
            <person name="Blanc-Mathieu R."/>
            <person name="Endo H."/>
            <person name="Kuwata A."/>
            <person name="Ogata H."/>
        </authorList>
    </citation>
    <scope>NUCLEOTIDE SEQUENCE [LARGE SCALE GENOMIC DNA]</scope>
    <source>
        <strain evidence="2">NIES 3700</strain>
    </source>
</reference>
<keyword evidence="2" id="KW-1185">Reference proteome</keyword>
<proteinExistence type="predicted"/>
<evidence type="ECO:0000313" key="2">
    <source>
        <dbReference type="Proteomes" id="UP001165122"/>
    </source>
</evidence>
<dbReference type="AlphaFoldDB" id="A0A9W7FCF9"/>
<dbReference type="SUPFAM" id="SSF55961">
    <property type="entry name" value="Bet v1-like"/>
    <property type="match status" value="1"/>
</dbReference>
<dbReference type="Gene3D" id="3.30.530.20">
    <property type="match status" value="1"/>
</dbReference>
<gene>
    <name evidence="1" type="ORF">TrLO_g1307</name>
</gene>
<organism evidence="1 2">
    <name type="scientific">Triparma laevis f. longispina</name>
    <dbReference type="NCBI Taxonomy" id="1714387"/>
    <lineage>
        <taxon>Eukaryota</taxon>
        <taxon>Sar</taxon>
        <taxon>Stramenopiles</taxon>
        <taxon>Ochrophyta</taxon>
        <taxon>Bolidophyceae</taxon>
        <taxon>Parmales</taxon>
        <taxon>Triparmaceae</taxon>
        <taxon>Triparma</taxon>
    </lineage>
</organism>
<dbReference type="InterPro" id="IPR023393">
    <property type="entry name" value="START-like_dom_sf"/>
</dbReference>
<dbReference type="OrthoDB" id="10351404at2759"/>
<dbReference type="EMBL" id="BRXW01000138">
    <property type="protein sequence ID" value="GMI09568.1"/>
    <property type="molecule type" value="Genomic_DNA"/>
</dbReference>